<sequence>MAPPPPELNEDITAEILLRPPPDEPAHLVRASLVCKPWRRILSNRAFLRRNRRFHRTPPLLGFFDNILSCSFVPITAAFPFPKAAFNSRPAWYVLDSHHGRVLLQHRIAYSFLVWDPITGEPQEVRDPNMWCESTVVLCAVAGCDHCVCHGGPFIVVCVSTNARKDSVRGCVYSSQDGKWGDLVSVHLFVNIDHCWDHVKSGALVGDGVYFVLALVAGDRILKYDLGMHCLSTIDLPDLDSNKNNVLMETEDGLLGLATNSASTLLLWSRMVAGWVQYRVIDLQTVLPITISMDTVKVIGFAEGVNIMLVGTNVGTFIIGLARKVSGAIYNHIIPFIGFYTSDYASSKLLLPVETN</sequence>
<protein>
    <recommendedName>
        <fullName evidence="3">F-box domain-containing protein</fullName>
    </recommendedName>
</protein>
<dbReference type="Proteomes" id="UP001497457">
    <property type="component" value="Chromosome 7b"/>
</dbReference>
<gene>
    <name evidence="1" type="ORF">URODEC1_LOCUS106946</name>
</gene>
<evidence type="ECO:0008006" key="3">
    <source>
        <dbReference type="Google" id="ProtNLM"/>
    </source>
</evidence>
<dbReference type="SUPFAM" id="SSF81383">
    <property type="entry name" value="F-box domain"/>
    <property type="match status" value="1"/>
</dbReference>
<dbReference type="InterPro" id="IPR036047">
    <property type="entry name" value="F-box-like_dom_sf"/>
</dbReference>
<evidence type="ECO:0000313" key="2">
    <source>
        <dbReference type="Proteomes" id="UP001497457"/>
    </source>
</evidence>
<dbReference type="EMBL" id="OZ075117">
    <property type="protein sequence ID" value="CAL5078072.1"/>
    <property type="molecule type" value="Genomic_DNA"/>
</dbReference>
<proteinExistence type="predicted"/>
<dbReference type="AlphaFoldDB" id="A0ABC9FLY9"/>
<name>A0ABC9FLY9_9POAL</name>
<reference evidence="1 2" key="2">
    <citation type="submission" date="2024-10" db="EMBL/GenBank/DDBJ databases">
        <authorList>
            <person name="Ryan C."/>
        </authorList>
    </citation>
    <scope>NUCLEOTIDE SEQUENCE [LARGE SCALE GENOMIC DNA]</scope>
</reference>
<dbReference type="PANTHER" id="PTHR32133">
    <property type="entry name" value="OS07G0120400 PROTEIN"/>
    <property type="match status" value="1"/>
</dbReference>
<reference evidence="2" key="1">
    <citation type="submission" date="2024-06" db="EMBL/GenBank/DDBJ databases">
        <authorList>
            <person name="Ryan C."/>
        </authorList>
    </citation>
    <scope>NUCLEOTIDE SEQUENCE [LARGE SCALE GENOMIC DNA]</scope>
</reference>
<accession>A0ABC9FLY9</accession>
<evidence type="ECO:0000313" key="1">
    <source>
        <dbReference type="EMBL" id="CAL5078072.1"/>
    </source>
</evidence>
<dbReference type="PANTHER" id="PTHR32133:SF408">
    <property type="entry name" value="OS07G0120400 PROTEIN"/>
    <property type="match status" value="1"/>
</dbReference>
<organism evidence="1 2">
    <name type="scientific">Urochloa decumbens</name>
    <dbReference type="NCBI Taxonomy" id="240449"/>
    <lineage>
        <taxon>Eukaryota</taxon>
        <taxon>Viridiplantae</taxon>
        <taxon>Streptophyta</taxon>
        <taxon>Embryophyta</taxon>
        <taxon>Tracheophyta</taxon>
        <taxon>Spermatophyta</taxon>
        <taxon>Magnoliopsida</taxon>
        <taxon>Liliopsida</taxon>
        <taxon>Poales</taxon>
        <taxon>Poaceae</taxon>
        <taxon>PACMAD clade</taxon>
        <taxon>Panicoideae</taxon>
        <taxon>Panicodae</taxon>
        <taxon>Paniceae</taxon>
        <taxon>Melinidinae</taxon>
        <taxon>Urochloa</taxon>
    </lineage>
</organism>
<keyword evidence="2" id="KW-1185">Reference proteome</keyword>